<comment type="subcellular location">
    <subcellularLocation>
        <location evidence="1">Membrane</location>
        <topology evidence="1">Multi-pass membrane protein</topology>
    </subcellularLocation>
</comment>
<keyword evidence="4 5" id="KW-0472">Membrane</keyword>
<dbReference type="GO" id="GO:0016020">
    <property type="term" value="C:membrane"/>
    <property type="evidence" value="ECO:0007669"/>
    <property type="project" value="UniProtKB-SubCell"/>
</dbReference>
<evidence type="ECO:0000313" key="6">
    <source>
        <dbReference type="EMBL" id="MBX17409.1"/>
    </source>
</evidence>
<keyword evidence="2 5" id="KW-0812">Transmembrane</keyword>
<dbReference type="EMBL" id="GGEC01036925">
    <property type="protein sequence ID" value="MBX17409.1"/>
    <property type="molecule type" value="Transcribed_RNA"/>
</dbReference>
<evidence type="ECO:0000256" key="2">
    <source>
        <dbReference type="ARBA" id="ARBA00022692"/>
    </source>
</evidence>
<protein>
    <submittedName>
        <fullName evidence="6">P53 induced protein</fullName>
    </submittedName>
</protein>
<feature type="transmembrane region" description="Helical" evidence="5">
    <location>
        <begin position="29"/>
        <end position="46"/>
    </location>
</feature>
<accession>A0A2P2LHF8</accession>
<sequence length="95" mass="11516">MYAYYCFEYKWNLSEVALDRRLVFFETNWAYFFPVSLMSLFFVVDLSCDLYLTYYSILISLTLIRHCTIIFVHNGQSILCKYYNFKVKPRNWVVG</sequence>
<organism evidence="6">
    <name type="scientific">Rhizophora mucronata</name>
    <name type="common">Asiatic mangrove</name>
    <dbReference type="NCBI Taxonomy" id="61149"/>
    <lineage>
        <taxon>Eukaryota</taxon>
        <taxon>Viridiplantae</taxon>
        <taxon>Streptophyta</taxon>
        <taxon>Embryophyta</taxon>
        <taxon>Tracheophyta</taxon>
        <taxon>Spermatophyta</taxon>
        <taxon>Magnoliopsida</taxon>
        <taxon>eudicotyledons</taxon>
        <taxon>Gunneridae</taxon>
        <taxon>Pentapetalae</taxon>
        <taxon>rosids</taxon>
        <taxon>fabids</taxon>
        <taxon>Malpighiales</taxon>
        <taxon>Rhizophoraceae</taxon>
        <taxon>Rhizophora</taxon>
    </lineage>
</organism>
<dbReference type="GO" id="GO:0016236">
    <property type="term" value="P:macroautophagy"/>
    <property type="evidence" value="ECO:0007669"/>
    <property type="project" value="TreeGrafter"/>
</dbReference>
<evidence type="ECO:0000256" key="4">
    <source>
        <dbReference type="ARBA" id="ARBA00023136"/>
    </source>
</evidence>
<reference evidence="6" key="1">
    <citation type="submission" date="2018-02" db="EMBL/GenBank/DDBJ databases">
        <title>Rhizophora mucronata_Transcriptome.</title>
        <authorList>
            <person name="Meera S.P."/>
            <person name="Sreeshan A."/>
            <person name="Augustine A."/>
        </authorList>
    </citation>
    <scope>NUCLEOTIDE SEQUENCE</scope>
    <source>
        <tissue evidence="6">Leaf</tissue>
    </source>
</reference>
<proteinExistence type="predicted"/>
<keyword evidence="3 5" id="KW-1133">Transmembrane helix</keyword>
<dbReference type="AlphaFoldDB" id="A0A2P2LHF8"/>
<name>A0A2P2LHF8_RHIMU</name>
<evidence type="ECO:0000256" key="3">
    <source>
        <dbReference type="ARBA" id="ARBA00022989"/>
    </source>
</evidence>
<dbReference type="PANTHER" id="PTHR21389">
    <property type="entry name" value="P53 INDUCED PROTEIN"/>
    <property type="match status" value="1"/>
</dbReference>
<evidence type="ECO:0000256" key="5">
    <source>
        <dbReference type="SAM" id="Phobius"/>
    </source>
</evidence>
<dbReference type="GO" id="GO:0005783">
    <property type="term" value="C:endoplasmic reticulum"/>
    <property type="evidence" value="ECO:0007669"/>
    <property type="project" value="TreeGrafter"/>
</dbReference>
<evidence type="ECO:0000256" key="1">
    <source>
        <dbReference type="ARBA" id="ARBA00004141"/>
    </source>
</evidence>
<feature type="transmembrane region" description="Helical" evidence="5">
    <location>
        <begin position="52"/>
        <end position="72"/>
    </location>
</feature>
<dbReference type="PANTHER" id="PTHR21389:SF0">
    <property type="entry name" value="ETOPOSIDE-INDUCED PROTEIN 2.4 HOMOLOG"/>
    <property type="match status" value="1"/>
</dbReference>